<dbReference type="PROSITE" id="PS50158">
    <property type="entry name" value="ZF_CCHC"/>
    <property type="match status" value="1"/>
</dbReference>
<dbReference type="InterPro" id="IPR025836">
    <property type="entry name" value="Zn_knuckle_CX2CX4HX4C"/>
</dbReference>
<reference evidence="4" key="1">
    <citation type="submission" date="2020-01" db="EMBL/GenBank/DDBJ databases">
        <authorList>
            <person name="Mishra B."/>
        </authorList>
    </citation>
    <scope>NUCLEOTIDE SEQUENCE [LARGE SCALE GENOMIC DNA]</scope>
</reference>
<dbReference type="PANTHER" id="PTHR31286:SF167">
    <property type="entry name" value="OS09G0268800 PROTEIN"/>
    <property type="match status" value="1"/>
</dbReference>
<dbReference type="SUPFAM" id="SSF57850">
    <property type="entry name" value="RING/U-box"/>
    <property type="match status" value="1"/>
</dbReference>
<dbReference type="InterPro" id="IPR025558">
    <property type="entry name" value="DUF4283"/>
</dbReference>
<dbReference type="Pfam" id="PF14392">
    <property type="entry name" value="zf-CCHC_4"/>
    <property type="match status" value="1"/>
</dbReference>
<feature type="domain" description="RING-type" evidence="2">
    <location>
        <begin position="466"/>
        <end position="506"/>
    </location>
</feature>
<dbReference type="Proteomes" id="UP000467841">
    <property type="component" value="Unassembled WGS sequence"/>
</dbReference>
<gene>
    <name evidence="4" type="ORF">MERR_LOCUS48339</name>
</gene>
<evidence type="ECO:0000313" key="5">
    <source>
        <dbReference type="Proteomes" id="UP000467841"/>
    </source>
</evidence>
<dbReference type="EMBL" id="CACVBM020001851">
    <property type="protein sequence ID" value="CAA7061103.1"/>
    <property type="molecule type" value="Genomic_DNA"/>
</dbReference>
<keyword evidence="5" id="KW-1185">Reference proteome</keyword>
<name>A0A6D2LL96_9BRAS</name>
<dbReference type="InterPro" id="IPR040256">
    <property type="entry name" value="At4g02000-like"/>
</dbReference>
<evidence type="ECO:0000313" key="4">
    <source>
        <dbReference type="EMBL" id="CAA7061103.1"/>
    </source>
</evidence>
<dbReference type="OrthoDB" id="1071479at2759"/>
<feature type="domain" description="CCHC-type" evidence="3">
    <location>
        <begin position="177"/>
        <end position="190"/>
    </location>
</feature>
<protein>
    <recommendedName>
        <fullName evidence="6">RING-type domain-containing protein</fullName>
    </recommendedName>
</protein>
<keyword evidence="1" id="KW-0862">Zinc</keyword>
<evidence type="ECO:0000259" key="2">
    <source>
        <dbReference type="PROSITE" id="PS50089"/>
    </source>
</evidence>
<dbReference type="GO" id="GO:0003676">
    <property type="term" value="F:nucleic acid binding"/>
    <property type="evidence" value="ECO:0007669"/>
    <property type="project" value="InterPro"/>
</dbReference>
<evidence type="ECO:0000259" key="3">
    <source>
        <dbReference type="PROSITE" id="PS50158"/>
    </source>
</evidence>
<dbReference type="GO" id="GO:0008270">
    <property type="term" value="F:zinc ion binding"/>
    <property type="evidence" value="ECO:0007669"/>
    <property type="project" value="UniProtKB-KW"/>
</dbReference>
<comment type="caution">
    <text evidence="4">The sequence shown here is derived from an EMBL/GenBank/DDBJ whole genome shotgun (WGS) entry which is preliminary data.</text>
</comment>
<accession>A0A6D2LL96</accession>
<dbReference type="SMART" id="SM00184">
    <property type="entry name" value="RING"/>
    <property type="match status" value="1"/>
</dbReference>
<dbReference type="InterPro" id="IPR001841">
    <property type="entry name" value="Znf_RING"/>
</dbReference>
<organism evidence="4 5">
    <name type="scientific">Microthlaspi erraticum</name>
    <dbReference type="NCBI Taxonomy" id="1685480"/>
    <lineage>
        <taxon>Eukaryota</taxon>
        <taxon>Viridiplantae</taxon>
        <taxon>Streptophyta</taxon>
        <taxon>Embryophyta</taxon>
        <taxon>Tracheophyta</taxon>
        <taxon>Spermatophyta</taxon>
        <taxon>Magnoliopsida</taxon>
        <taxon>eudicotyledons</taxon>
        <taxon>Gunneridae</taxon>
        <taxon>Pentapetalae</taxon>
        <taxon>rosids</taxon>
        <taxon>malvids</taxon>
        <taxon>Brassicales</taxon>
        <taxon>Brassicaceae</taxon>
        <taxon>Coluteocarpeae</taxon>
        <taxon>Microthlaspi</taxon>
    </lineage>
</organism>
<evidence type="ECO:0000256" key="1">
    <source>
        <dbReference type="PROSITE-ProRule" id="PRU00047"/>
    </source>
</evidence>
<evidence type="ECO:0008006" key="6">
    <source>
        <dbReference type="Google" id="ProtNLM"/>
    </source>
</evidence>
<dbReference type="Pfam" id="PF13639">
    <property type="entry name" value="zf-RING_2"/>
    <property type="match status" value="1"/>
</dbReference>
<dbReference type="InterPro" id="IPR013083">
    <property type="entry name" value="Znf_RING/FYVE/PHD"/>
</dbReference>
<dbReference type="PROSITE" id="PS50089">
    <property type="entry name" value="ZF_RING_2"/>
    <property type="match status" value="1"/>
</dbReference>
<proteinExistence type="predicted"/>
<keyword evidence="1" id="KW-0863">Zinc-finger</keyword>
<dbReference type="Pfam" id="PF14111">
    <property type="entry name" value="DUF4283"/>
    <property type="match status" value="1"/>
</dbReference>
<dbReference type="InterPro" id="IPR001878">
    <property type="entry name" value="Znf_CCHC"/>
</dbReference>
<dbReference type="PANTHER" id="PTHR31286">
    <property type="entry name" value="GLYCINE-RICH CELL WALL STRUCTURAL PROTEIN 1.8-LIKE"/>
    <property type="match status" value="1"/>
</dbReference>
<dbReference type="AlphaFoldDB" id="A0A6D2LL96"/>
<dbReference type="Gene3D" id="3.30.40.10">
    <property type="entry name" value="Zinc/RING finger domain, C3HC4 (zinc finger)"/>
    <property type="match status" value="1"/>
</dbReference>
<sequence>MFDDSSSHCLVGKFFANSTPPPSFSETEKSLREQWVLLSDDMTIKNLDGGDTFLFEFRQKDDKERVLETGPYYVNGVIIVIKDLNSSDVIDFTVASFFVMVVFLPRYLCTEDFLPTLQSLVGGNNPVLCGTFRINSLICFRVDVDLKKPLRPGFYVDEERQNRFVEFKYWKLLGDFCYSCGMIGHVKENCVQVTLPKERALNVTSRTHVYGPWLIFNPRETPYEINLMKSPSSVGDCEKTLSYPQFFVEVEFNRLYVCDSRTRAETKYTHRFRFPCSYLDEDAETESTYLITSSKVYEVLRREICENTLYHKPLNEADFLGSLVERLKLIKKEQFCCDDKWLTLKLQLDLKLTLTPVDYESMVACNRERLMESRISDLIKKRVEKKENLLSLSSWQDQIREAISEMGCARYLHRSYVPRRATQAMMEAVEIEISSSSCTIPADSSTVSRLERFKVLGDDMDRLEPCVICVEEMFLAEEATVLSCSHVFHSSCVGKWFQFGHKCPLCGFKLPPQK</sequence>
<keyword evidence="1" id="KW-0479">Metal-binding</keyword>